<dbReference type="PROSITE" id="PS51085">
    <property type="entry name" value="2FE2S_FER_2"/>
    <property type="match status" value="1"/>
</dbReference>
<proteinExistence type="predicted"/>
<dbReference type="GO" id="GO:0046872">
    <property type="term" value="F:metal ion binding"/>
    <property type="evidence" value="ECO:0007669"/>
    <property type="project" value="UniProtKB-KW"/>
</dbReference>
<dbReference type="GO" id="GO:0043885">
    <property type="term" value="F:anaerobic carbon-monoxide dehydrogenase activity"/>
    <property type="evidence" value="ECO:0007669"/>
    <property type="project" value="UniProtKB-EC"/>
</dbReference>
<dbReference type="InterPro" id="IPR051452">
    <property type="entry name" value="Diverse_Oxidoreductases"/>
</dbReference>
<dbReference type="InterPro" id="IPR006058">
    <property type="entry name" value="2Fe2S_fd_BS"/>
</dbReference>
<evidence type="ECO:0000256" key="5">
    <source>
        <dbReference type="ARBA" id="ARBA00023014"/>
    </source>
</evidence>
<dbReference type="PANTHER" id="PTHR44379">
    <property type="entry name" value="OXIDOREDUCTASE WITH IRON-SULFUR SUBUNIT"/>
    <property type="match status" value="1"/>
</dbReference>
<reference evidence="8" key="1">
    <citation type="submission" date="2017-10" db="EMBL/GenBank/DDBJ databases">
        <authorList>
            <person name="Regsiter A."/>
            <person name="William W."/>
        </authorList>
    </citation>
    <scope>NUCLEOTIDE SEQUENCE [LARGE SCALE GENOMIC DNA]</scope>
</reference>
<evidence type="ECO:0000256" key="2">
    <source>
        <dbReference type="ARBA" id="ARBA00022723"/>
    </source>
</evidence>
<evidence type="ECO:0000256" key="1">
    <source>
        <dbReference type="ARBA" id="ARBA00022714"/>
    </source>
</evidence>
<dbReference type="SUPFAM" id="SSF47741">
    <property type="entry name" value="CO dehydrogenase ISP C-domain like"/>
    <property type="match status" value="1"/>
</dbReference>
<dbReference type="InterPro" id="IPR036884">
    <property type="entry name" value="2Fe-2S-bd_dom_sf"/>
</dbReference>
<dbReference type="InterPro" id="IPR036010">
    <property type="entry name" value="2Fe-2S_ferredoxin-like_sf"/>
</dbReference>
<dbReference type="Gene3D" id="3.10.20.30">
    <property type="match status" value="1"/>
</dbReference>
<dbReference type="AlphaFoldDB" id="A0A2N9AVQ8"/>
<dbReference type="FunFam" id="3.10.20.30:FF:000020">
    <property type="entry name" value="Xanthine dehydrogenase iron-sulfur subunit"/>
    <property type="match status" value="1"/>
</dbReference>
<dbReference type="SUPFAM" id="SSF54292">
    <property type="entry name" value="2Fe-2S ferredoxin-like"/>
    <property type="match status" value="1"/>
</dbReference>
<dbReference type="Pfam" id="PF01799">
    <property type="entry name" value="Fer2_2"/>
    <property type="match status" value="1"/>
</dbReference>
<feature type="domain" description="2Fe-2S ferredoxin-type" evidence="6">
    <location>
        <begin position="5"/>
        <end position="81"/>
    </location>
</feature>
<accession>A0A2N9AVQ8</accession>
<evidence type="ECO:0000256" key="3">
    <source>
        <dbReference type="ARBA" id="ARBA00023002"/>
    </source>
</evidence>
<dbReference type="EMBL" id="LT962688">
    <property type="protein sequence ID" value="SOR31404.1"/>
    <property type="molecule type" value="Genomic_DNA"/>
</dbReference>
<keyword evidence="5" id="KW-0411">Iron-sulfur</keyword>
<evidence type="ECO:0000259" key="6">
    <source>
        <dbReference type="PROSITE" id="PS51085"/>
    </source>
</evidence>
<evidence type="ECO:0000256" key="4">
    <source>
        <dbReference type="ARBA" id="ARBA00023004"/>
    </source>
</evidence>
<name>A0A2N9AVQ8_METEX</name>
<dbReference type="PROSITE" id="PS00197">
    <property type="entry name" value="2FE2S_FER_1"/>
    <property type="match status" value="1"/>
</dbReference>
<dbReference type="Gene3D" id="1.10.150.120">
    <property type="entry name" value="[2Fe-2S]-binding domain"/>
    <property type="match status" value="1"/>
</dbReference>
<keyword evidence="1" id="KW-0001">2Fe-2S</keyword>
<protein>
    <submittedName>
        <fullName evidence="7">Oxidoreductase, 2Fe-2S subunit putative carbon monoxide dehydrogenase, small subunit CoxS</fullName>
        <ecNumber evidence="7">1.2.7.4</ecNumber>
    </submittedName>
</protein>
<dbReference type="RefSeq" id="WP_012252924.1">
    <property type="nucleotide sequence ID" value="NZ_CP077638.1"/>
</dbReference>
<organism evidence="7 8">
    <name type="scientific">Methylorubrum extorquens</name>
    <name type="common">Methylobacterium dichloromethanicum</name>
    <name type="synonym">Methylobacterium extorquens</name>
    <dbReference type="NCBI Taxonomy" id="408"/>
    <lineage>
        <taxon>Bacteria</taxon>
        <taxon>Pseudomonadati</taxon>
        <taxon>Pseudomonadota</taxon>
        <taxon>Alphaproteobacteria</taxon>
        <taxon>Hyphomicrobiales</taxon>
        <taxon>Methylobacteriaceae</taxon>
        <taxon>Methylorubrum</taxon>
    </lineage>
</organism>
<keyword evidence="2" id="KW-0479">Metal-binding</keyword>
<gene>
    <name evidence="7" type="ORF">TK0001_4819</name>
</gene>
<sequence>MIEPQPVTVTVNGARVRRFVEPRVSLADFLRRDLGLTGTHLGCEVGACGACIVNLDGQPVHACLMLAVQADGMRIDTIEGLSDSGELAELQAAFHARNALQCGFCTPGILVVARDFIRDCRASGRRPTRAVIRDALSGNYCRCTGYEAIVDAIESVAGAAPMREDAA</sequence>
<dbReference type="EC" id="1.2.7.4" evidence="7"/>
<dbReference type="InterPro" id="IPR001041">
    <property type="entry name" value="2Fe-2S_ferredoxin-type"/>
</dbReference>
<dbReference type="InterPro" id="IPR002888">
    <property type="entry name" value="2Fe-2S-bd"/>
</dbReference>
<dbReference type="PANTHER" id="PTHR44379:SF8">
    <property type="entry name" value="XANTHINE DEHYDROGENASE IRON-SULFUR-BINDING SUBUNIT XDHC-RELATED"/>
    <property type="match status" value="1"/>
</dbReference>
<dbReference type="CDD" id="cd00207">
    <property type="entry name" value="fer2"/>
    <property type="match status" value="1"/>
</dbReference>
<keyword evidence="4" id="KW-0408">Iron</keyword>
<evidence type="ECO:0000313" key="8">
    <source>
        <dbReference type="Proteomes" id="UP000233769"/>
    </source>
</evidence>
<dbReference type="InterPro" id="IPR012675">
    <property type="entry name" value="Beta-grasp_dom_sf"/>
</dbReference>
<evidence type="ECO:0000313" key="7">
    <source>
        <dbReference type="EMBL" id="SOR31404.1"/>
    </source>
</evidence>
<dbReference type="GO" id="GO:0051537">
    <property type="term" value="F:2 iron, 2 sulfur cluster binding"/>
    <property type="evidence" value="ECO:0007669"/>
    <property type="project" value="UniProtKB-KW"/>
</dbReference>
<dbReference type="Proteomes" id="UP000233769">
    <property type="component" value="Chromosome tk0001"/>
</dbReference>
<keyword evidence="3 7" id="KW-0560">Oxidoreductase</keyword>
<dbReference type="GeneID" id="72988913"/>
<dbReference type="Pfam" id="PF00111">
    <property type="entry name" value="Fer2"/>
    <property type="match status" value="1"/>
</dbReference>
<dbReference type="OMA" id="VNGRWRE"/>